<organism evidence="1 2">
    <name type="scientific">[Candida] jaroonii</name>
    <dbReference type="NCBI Taxonomy" id="467808"/>
    <lineage>
        <taxon>Eukaryota</taxon>
        <taxon>Fungi</taxon>
        <taxon>Dikarya</taxon>
        <taxon>Ascomycota</taxon>
        <taxon>Saccharomycotina</taxon>
        <taxon>Pichiomycetes</taxon>
        <taxon>Debaryomycetaceae</taxon>
        <taxon>Yamadazyma</taxon>
    </lineage>
</organism>
<dbReference type="EMBL" id="CALSDN010000006">
    <property type="protein sequence ID" value="CAH6721500.1"/>
    <property type="molecule type" value="Genomic_DNA"/>
</dbReference>
<comment type="caution">
    <text evidence="1">The sequence shown here is derived from an EMBL/GenBank/DDBJ whole genome shotgun (WGS) entry which is preliminary data.</text>
</comment>
<accession>A0ACA9YAP2</accession>
<name>A0ACA9YAP2_9ASCO</name>
<proteinExistence type="predicted"/>
<evidence type="ECO:0000313" key="2">
    <source>
        <dbReference type="Proteomes" id="UP001152531"/>
    </source>
</evidence>
<keyword evidence="2" id="KW-1185">Reference proteome</keyword>
<protein>
    <submittedName>
        <fullName evidence="1">DNA repair protein Rad1p</fullName>
    </submittedName>
</protein>
<evidence type="ECO:0000313" key="1">
    <source>
        <dbReference type="EMBL" id="CAH6721500.1"/>
    </source>
</evidence>
<dbReference type="Proteomes" id="UP001152531">
    <property type="component" value="Unassembled WGS sequence"/>
</dbReference>
<reference evidence="1" key="1">
    <citation type="submission" date="2022-06" db="EMBL/GenBank/DDBJ databases">
        <authorList>
            <person name="Legras J.-L."/>
            <person name="Devillers H."/>
            <person name="Grondin C."/>
        </authorList>
    </citation>
    <scope>NUCLEOTIDE SEQUENCE</scope>
    <source>
        <strain evidence="1">CLIB 1444</strain>
    </source>
</reference>
<gene>
    <name evidence="1" type="ORF">CLIB1444_06S03620</name>
</gene>
<sequence>MSLFVGDDDDDIHTDGNVVINDGGIVVELKDDAEEENNVIENGDVQVSNDNDTGKDTEKEIDDDIIHEVIHETINEIGLNLTFKYQREIVDDLLSKDGLLILGRGLGWELIVANILYILNLSNMKDKLPNPPSNRKSLLIVLNANEVENVKLQKELRNLGTEMIMITGESTVADKRRQIYDEGGIVSVTSRILVVDLLSEILLPEEVNGFFILHSERIKETSNESFIVNLYRDRNQWGCIKAFSDDPESFTGFTPLATRLKNLKLSTTFLWPRFHVSVSESLSFRHKKYSRDLKTVNEYKIKLTYKMVRIQSAIITCLTECLKELTRHNQTLATEYWDMENIYDVDFVQRIRLSLESQWHRVSITTKLLISDLSFLKGLLNSLLTKDCVTFYQIVQSAVDNNIRPSKSLHISSMSPWLNSDVAPTIISFARERALGIHNNEYVLESLPKWDELETLLKDLGPNNDNKILIMTSNESKEIIDNFIHNFKTSGKFFIRRFLARRINSYIAWKEISKFSRQLSNAVNDEQDEAINVSKTFVRDREVHSKRRRTRGAASVSNVDRLYAANGDRNPEAADIDEELLNKIDDDIEITGVYPANFEPSEGGFIKSEVKKEFDDDLSIIEERRYNIVVESYGTNDEPFLLDTHKPTHIILYEPDLSFIRRIENYQGLNEKNPAIIYMLYYGDSTDEHEYLTHMKKEKESFTRLIREKANLSKHFETKEDTKFKITKNNVVNTRIAGGQHFQTEDDEFRVIVDVREFRSSLPNLLYRVGCKVLPCMLTVGDYILTPKICVERKAIPDLISSFKSGRLYNQCEQMFRHYEIPVLLIEFDENKSFSFEPFNEHRHQRNMKPITSKFLQDDLQSKLSMLLVSFPKLKIIWSSSPYETSQIFVELKSGELPPDVSSAIRKGLDPNENPSLVNEEALDILTSIPGVNNSNVYRLMNSVKNIEEFVDLPKTKLIELMGVENGTKAYNFINHKIGIQFIPDT</sequence>